<protein>
    <submittedName>
        <fullName evidence="2">Uncharacterized protein</fullName>
    </submittedName>
</protein>
<evidence type="ECO:0000256" key="1">
    <source>
        <dbReference type="SAM" id="Phobius"/>
    </source>
</evidence>
<keyword evidence="3" id="KW-1185">Reference proteome</keyword>
<evidence type="ECO:0000313" key="3">
    <source>
        <dbReference type="Proteomes" id="UP000199529"/>
    </source>
</evidence>
<dbReference type="Proteomes" id="UP000199529">
    <property type="component" value="Unassembled WGS sequence"/>
</dbReference>
<dbReference type="AlphaFoldDB" id="A0A1H3R7L9"/>
<reference evidence="3" key="1">
    <citation type="submission" date="2016-10" db="EMBL/GenBank/DDBJ databases">
        <authorList>
            <person name="Varghese N."/>
            <person name="Submissions S."/>
        </authorList>
    </citation>
    <scope>NUCLEOTIDE SEQUENCE [LARGE SCALE GENOMIC DNA]</scope>
    <source>
        <strain evidence="3">CGMCC 4.3530</strain>
    </source>
</reference>
<keyword evidence="1" id="KW-1133">Transmembrane helix</keyword>
<organism evidence="2 3">
    <name type="scientific">Saccharopolyspora shandongensis</name>
    <dbReference type="NCBI Taxonomy" id="418495"/>
    <lineage>
        <taxon>Bacteria</taxon>
        <taxon>Bacillati</taxon>
        <taxon>Actinomycetota</taxon>
        <taxon>Actinomycetes</taxon>
        <taxon>Pseudonocardiales</taxon>
        <taxon>Pseudonocardiaceae</taxon>
        <taxon>Saccharopolyspora</taxon>
    </lineage>
</organism>
<evidence type="ECO:0000313" key="2">
    <source>
        <dbReference type="EMBL" id="SDZ21305.1"/>
    </source>
</evidence>
<accession>A0A1H3R7L9</accession>
<sequence length="171" mass="19265">MSFPERFRDRVAVAEAIVFGLLSGIFALWWPWPWLAAVVGPAIAVVVFLIATWRKLAPAPPRSDPTEFDIEERVRVWARNAGDNARGHADQAVELAGDIVILKFQCERAMQFVEDDSARAEAAKRLRTIVDFVETRKHAPEQAVGWDVLVRHLRTAQEELKGELGKLPRNS</sequence>
<dbReference type="EMBL" id="FNOK01000052">
    <property type="protein sequence ID" value="SDZ21305.1"/>
    <property type="molecule type" value="Genomic_DNA"/>
</dbReference>
<name>A0A1H3R7L9_9PSEU</name>
<feature type="transmembrane region" description="Helical" evidence="1">
    <location>
        <begin position="12"/>
        <end position="29"/>
    </location>
</feature>
<feature type="transmembrane region" description="Helical" evidence="1">
    <location>
        <begin position="35"/>
        <end position="53"/>
    </location>
</feature>
<gene>
    <name evidence="2" type="ORF">SAMN05216215_105212</name>
</gene>
<keyword evidence="1" id="KW-0812">Transmembrane</keyword>
<keyword evidence="1" id="KW-0472">Membrane</keyword>
<proteinExistence type="predicted"/>